<keyword evidence="2" id="KW-1185">Reference proteome</keyword>
<evidence type="ECO:0000313" key="1">
    <source>
        <dbReference type="EMBL" id="KAI4328993.1"/>
    </source>
</evidence>
<gene>
    <name evidence="1" type="ORF">L6164_021302</name>
</gene>
<organism evidence="1 2">
    <name type="scientific">Bauhinia variegata</name>
    <name type="common">Purple orchid tree</name>
    <name type="synonym">Phanera variegata</name>
    <dbReference type="NCBI Taxonomy" id="167791"/>
    <lineage>
        <taxon>Eukaryota</taxon>
        <taxon>Viridiplantae</taxon>
        <taxon>Streptophyta</taxon>
        <taxon>Embryophyta</taxon>
        <taxon>Tracheophyta</taxon>
        <taxon>Spermatophyta</taxon>
        <taxon>Magnoliopsida</taxon>
        <taxon>eudicotyledons</taxon>
        <taxon>Gunneridae</taxon>
        <taxon>Pentapetalae</taxon>
        <taxon>rosids</taxon>
        <taxon>fabids</taxon>
        <taxon>Fabales</taxon>
        <taxon>Fabaceae</taxon>
        <taxon>Cercidoideae</taxon>
        <taxon>Cercideae</taxon>
        <taxon>Bauhiniinae</taxon>
        <taxon>Bauhinia</taxon>
    </lineage>
</organism>
<dbReference type="EMBL" id="CM039433">
    <property type="protein sequence ID" value="KAI4328993.1"/>
    <property type="molecule type" value="Genomic_DNA"/>
</dbReference>
<protein>
    <submittedName>
        <fullName evidence="1">Uncharacterized protein</fullName>
    </submittedName>
</protein>
<name>A0ACB9MXR2_BAUVA</name>
<proteinExistence type="predicted"/>
<reference evidence="1 2" key="1">
    <citation type="journal article" date="2022" name="DNA Res.">
        <title>Chromosomal-level genome assembly of the orchid tree Bauhinia variegata (Leguminosae; Cercidoideae) supports the allotetraploid origin hypothesis of Bauhinia.</title>
        <authorList>
            <person name="Zhong Y."/>
            <person name="Chen Y."/>
            <person name="Zheng D."/>
            <person name="Pang J."/>
            <person name="Liu Y."/>
            <person name="Luo S."/>
            <person name="Meng S."/>
            <person name="Qian L."/>
            <person name="Wei D."/>
            <person name="Dai S."/>
            <person name="Zhou R."/>
        </authorList>
    </citation>
    <scope>NUCLEOTIDE SEQUENCE [LARGE SCALE GENOMIC DNA]</scope>
    <source>
        <strain evidence="1">BV-YZ2020</strain>
    </source>
</reference>
<sequence length="78" mass="8790">MAQKLAARNALVVLKEKEVVKTKEKDDENGKKKNGNQTFTRQTLNNICLQRNLPMPLYRCVSEGVPAHAKGFTFTDRG</sequence>
<comment type="caution">
    <text evidence="1">The sequence shown here is derived from an EMBL/GenBank/DDBJ whole genome shotgun (WGS) entry which is preliminary data.</text>
</comment>
<dbReference type="Proteomes" id="UP000828941">
    <property type="component" value="Chromosome 8"/>
</dbReference>
<accession>A0ACB9MXR2</accession>
<evidence type="ECO:0000313" key="2">
    <source>
        <dbReference type="Proteomes" id="UP000828941"/>
    </source>
</evidence>